<dbReference type="STRING" id="576131.SAMN05444486_103371"/>
<keyword evidence="1" id="KW-0812">Transmembrane</keyword>
<feature type="transmembrane region" description="Helical" evidence="1">
    <location>
        <begin position="29"/>
        <end position="47"/>
    </location>
</feature>
<gene>
    <name evidence="2" type="ORF">SAMN05444486_103371</name>
</gene>
<evidence type="ECO:0000313" key="3">
    <source>
        <dbReference type="Proteomes" id="UP000199026"/>
    </source>
</evidence>
<dbReference type="OrthoDB" id="7868004at2"/>
<dbReference type="AlphaFoldDB" id="A0A1H3M5C2"/>
<feature type="transmembrane region" description="Helical" evidence="1">
    <location>
        <begin position="6"/>
        <end position="22"/>
    </location>
</feature>
<protein>
    <submittedName>
        <fullName evidence="2">Uncharacterized protein</fullName>
    </submittedName>
</protein>
<dbReference type="Proteomes" id="UP000199026">
    <property type="component" value="Unassembled WGS sequence"/>
</dbReference>
<feature type="transmembrane region" description="Helical" evidence="1">
    <location>
        <begin position="59"/>
        <end position="75"/>
    </location>
</feature>
<proteinExistence type="predicted"/>
<feature type="transmembrane region" description="Helical" evidence="1">
    <location>
        <begin position="87"/>
        <end position="106"/>
    </location>
</feature>
<dbReference type="RefSeq" id="WP_089892652.1">
    <property type="nucleotide sequence ID" value="NZ_CALJFH010000027.1"/>
</dbReference>
<sequence length="111" mass="11730">MSLGAVYFTVFLGGPLLMLLLTQRAATQMSFVLGVSIVAALMAAALFSERAPGLETLAMLWLAWVGTVALCVRVVMRRVETTRGLALTKAVGAMACVIPWIGLAAADWMTG</sequence>
<name>A0A1H3M5C2_9RHOB</name>
<accession>A0A1H3M5C2</accession>
<keyword evidence="3" id="KW-1185">Reference proteome</keyword>
<keyword evidence="1" id="KW-0472">Membrane</keyword>
<dbReference type="GeneID" id="78125320"/>
<organism evidence="2 3">
    <name type="scientific">Lentibacter algarum</name>
    <dbReference type="NCBI Taxonomy" id="576131"/>
    <lineage>
        <taxon>Bacteria</taxon>
        <taxon>Pseudomonadati</taxon>
        <taxon>Pseudomonadota</taxon>
        <taxon>Alphaproteobacteria</taxon>
        <taxon>Rhodobacterales</taxon>
        <taxon>Roseobacteraceae</taxon>
        <taxon>Lentibacter</taxon>
    </lineage>
</organism>
<evidence type="ECO:0000256" key="1">
    <source>
        <dbReference type="SAM" id="Phobius"/>
    </source>
</evidence>
<evidence type="ECO:0000313" key="2">
    <source>
        <dbReference type="EMBL" id="SDY71494.1"/>
    </source>
</evidence>
<keyword evidence="1" id="KW-1133">Transmembrane helix</keyword>
<dbReference type="EMBL" id="FNPR01000003">
    <property type="protein sequence ID" value="SDY71494.1"/>
    <property type="molecule type" value="Genomic_DNA"/>
</dbReference>
<reference evidence="2 3" key="1">
    <citation type="submission" date="2016-10" db="EMBL/GenBank/DDBJ databases">
        <authorList>
            <person name="de Groot N.N."/>
        </authorList>
    </citation>
    <scope>NUCLEOTIDE SEQUENCE [LARGE SCALE GENOMIC DNA]</scope>
    <source>
        <strain evidence="2 3">DSM 24677</strain>
    </source>
</reference>